<dbReference type="Pfam" id="PF01053">
    <property type="entry name" value="Cys_Met_Meta_PP"/>
    <property type="match status" value="1"/>
</dbReference>
<sequence>MPTLDAPWLHQAATQRPATGEAAAESRIAELHGAETAALLAGGAAAATQTVCALTNPGGHVIASAGISGPVREFLEDSFRRLGRTVSYTDCADVDAVAGAVRPETQLIVTESLSDPAMRLIPVNELAELAHSTDLQLVVDNTGLSPALLRPLDLGATVVVETVDPYLDDHAALDASVVCGPRRLVERVTAQAAHAGGRPDGWTDRLLAQALRTLDLRMAAHTANADQVAAFLRGHPAVTVVHRPSFDDSPWAIETHGGFGGLLSFESRTPLAVPDQPGPVSIPVLRSHAGVSARRREQAGVTPTLVRVAAGIDSPKPLIALLQGLLAEKGAA</sequence>
<dbReference type="Gene3D" id="3.90.1150.10">
    <property type="entry name" value="Aspartate Aminotransferase, domain 1"/>
    <property type="match status" value="1"/>
</dbReference>
<dbReference type="Gene3D" id="3.40.640.10">
    <property type="entry name" value="Type I PLP-dependent aspartate aminotransferase-like (Major domain)"/>
    <property type="match status" value="1"/>
</dbReference>
<comment type="similarity">
    <text evidence="4">Belongs to the trans-sulfuration enzymes family.</text>
</comment>
<evidence type="ECO:0000256" key="3">
    <source>
        <dbReference type="ARBA" id="ARBA00023239"/>
    </source>
</evidence>
<dbReference type="PANTHER" id="PTHR11808:SF50">
    <property type="entry name" value="CYSTATHIONINE BETA-LYASE"/>
    <property type="match status" value="1"/>
</dbReference>
<dbReference type="SUPFAM" id="SSF53383">
    <property type="entry name" value="PLP-dependent transferases"/>
    <property type="match status" value="1"/>
</dbReference>
<proteinExistence type="inferred from homology"/>
<dbReference type="InterPro" id="IPR015424">
    <property type="entry name" value="PyrdxlP-dep_Trfase"/>
</dbReference>
<evidence type="ECO:0000313" key="5">
    <source>
        <dbReference type="EMBL" id="BCJ44129.1"/>
    </source>
</evidence>
<keyword evidence="6" id="KW-1185">Reference proteome</keyword>
<comment type="cofactor">
    <cofactor evidence="1 4">
        <name>pyridoxal 5'-phosphate</name>
        <dbReference type="ChEBI" id="CHEBI:597326"/>
    </cofactor>
</comment>
<gene>
    <name evidence="5" type="ORF">Aiant_47860</name>
</gene>
<keyword evidence="3" id="KW-0456">Lyase</keyword>
<evidence type="ECO:0000256" key="1">
    <source>
        <dbReference type="ARBA" id="ARBA00001933"/>
    </source>
</evidence>
<dbReference type="PIRSF" id="PIRSF001434">
    <property type="entry name" value="CGS"/>
    <property type="match status" value="1"/>
</dbReference>
<reference evidence="5 6" key="1">
    <citation type="submission" date="2020-08" db="EMBL/GenBank/DDBJ databases">
        <title>Whole genome shotgun sequence of Actinoplanes ianthinogenes NBRC 13996.</title>
        <authorList>
            <person name="Komaki H."/>
            <person name="Tamura T."/>
        </authorList>
    </citation>
    <scope>NUCLEOTIDE SEQUENCE [LARGE SCALE GENOMIC DNA]</scope>
    <source>
        <strain evidence="5 6">NBRC 13996</strain>
    </source>
</reference>
<organism evidence="5 6">
    <name type="scientific">Actinoplanes ianthinogenes</name>
    <dbReference type="NCBI Taxonomy" id="122358"/>
    <lineage>
        <taxon>Bacteria</taxon>
        <taxon>Bacillati</taxon>
        <taxon>Actinomycetota</taxon>
        <taxon>Actinomycetes</taxon>
        <taxon>Micromonosporales</taxon>
        <taxon>Micromonosporaceae</taxon>
        <taxon>Actinoplanes</taxon>
    </lineage>
</organism>
<evidence type="ECO:0000256" key="4">
    <source>
        <dbReference type="RuleBase" id="RU362118"/>
    </source>
</evidence>
<dbReference type="Proteomes" id="UP000676967">
    <property type="component" value="Chromosome"/>
</dbReference>
<dbReference type="InterPro" id="IPR000277">
    <property type="entry name" value="Cys/Met-Metab_PyrdxlP-dep_enz"/>
</dbReference>
<evidence type="ECO:0000313" key="6">
    <source>
        <dbReference type="Proteomes" id="UP000676967"/>
    </source>
</evidence>
<dbReference type="EMBL" id="AP023356">
    <property type="protein sequence ID" value="BCJ44129.1"/>
    <property type="molecule type" value="Genomic_DNA"/>
</dbReference>
<dbReference type="RefSeq" id="WP_189329052.1">
    <property type="nucleotide sequence ID" value="NZ_AP023356.1"/>
</dbReference>
<dbReference type="InterPro" id="IPR015422">
    <property type="entry name" value="PyrdxlP-dep_Trfase_small"/>
</dbReference>
<name>A0ABM7LXQ6_9ACTN</name>
<accession>A0ABM7LXQ6</accession>
<protein>
    <submittedName>
        <fullName evidence="5">Cystathionine beta-lyase</fullName>
    </submittedName>
</protein>
<keyword evidence="2 4" id="KW-0663">Pyridoxal phosphate</keyword>
<dbReference type="InterPro" id="IPR015421">
    <property type="entry name" value="PyrdxlP-dep_Trfase_major"/>
</dbReference>
<dbReference type="PANTHER" id="PTHR11808">
    <property type="entry name" value="TRANS-SULFURATION ENZYME FAMILY MEMBER"/>
    <property type="match status" value="1"/>
</dbReference>
<evidence type="ECO:0000256" key="2">
    <source>
        <dbReference type="ARBA" id="ARBA00022898"/>
    </source>
</evidence>